<keyword evidence="2" id="KW-1133">Transmembrane helix</keyword>
<comment type="caution">
    <text evidence="3">The sequence shown here is derived from an EMBL/GenBank/DDBJ whole genome shotgun (WGS) entry which is preliminary data.</text>
</comment>
<dbReference type="RefSeq" id="WP_344312909.1">
    <property type="nucleotide sequence ID" value="NZ_BAAANY010000020.1"/>
</dbReference>
<name>A0ABP4TXS8_9ACTN</name>
<evidence type="ECO:0000256" key="2">
    <source>
        <dbReference type="SAM" id="Phobius"/>
    </source>
</evidence>
<sequence length="94" mass="9994">MSVTLWIALIVVLAVVLLLVVLARLVGPLRRLQTQVVTLQGKLGDVEALQARVDEVNAAMSALQARAAVMSNRTEPANERPVGDYSAETRGSAA</sequence>
<feature type="transmembrane region" description="Helical" evidence="2">
    <location>
        <begin position="6"/>
        <end position="26"/>
    </location>
</feature>
<protein>
    <recommendedName>
        <fullName evidence="5">DUF2746 domain-containing protein</fullName>
    </recommendedName>
</protein>
<evidence type="ECO:0000313" key="4">
    <source>
        <dbReference type="Proteomes" id="UP001500618"/>
    </source>
</evidence>
<evidence type="ECO:0000256" key="1">
    <source>
        <dbReference type="SAM" id="MobiDB-lite"/>
    </source>
</evidence>
<evidence type="ECO:0008006" key="5">
    <source>
        <dbReference type="Google" id="ProtNLM"/>
    </source>
</evidence>
<dbReference type="Proteomes" id="UP001500618">
    <property type="component" value="Unassembled WGS sequence"/>
</dbReference>
<feature type="region of interest" description="Disordered" evidence="1">
    <location>
        <begin position="70"/>
        <end position="94"/>
    </location>
</feature>
<accession>A0ABP4TXS8</accession>
<keyword evidence="2" id="KW-0472">Membrane</keyword>
<gene>
    <name evidence="3" type="ORF">GCM10009765_50010</name>
</gene>
<reference evidence="4" key="1">
    <citation type="journal article" date="2019" name="Int. J. Syst. Evol. Microbiol.">
        <title>The Global Catalogue of Microorganisms (GCM) 10K type strain sequencing project: providing services to taxonomists for standard genome sequencing and annotation.</title>
        <authorList>
            <consortium name="The Broad Institute Genomics Platform"/>
            <consortium name="The Broad Institute Genome Sequencing Center for Infectious Disease"/>
            <person name="Wu L."/>
            <person name="Ma J."/>
        </authorList>
    </citation>
    <scope>NUCLEOTIDE SEQUENCE [LARGE SCALE GENOMIC DNA]</scope>
    <source>
        <strain evidence="4">JCM 14718</strain>
    </source>
</reference>
<dbReference type="EMBL" id="BAAANY010000020">
    <property type="protein sequence ID" value="GAA1694752.1"/>
    <property type="molecule type" value="Genomic_DNA"/>
</dbReference>
<proteinExistence type="predicted"/>
<evidence type="ECO:0000313" key="3">
    <source>
        <dbReference type="EMBL" id="GAA1694752.1"/>
    </source>
</evidence>
<keyword evidence="2" id="KW-0812">Transmembrane</keyword>
<keyword evidence="4" id="KW-1185">Reference proteome</keyword>
<organism evidence="3 4">
    <name type="scientific">Fodinicola feengrottensis</name>
    <dbReference type="NCBI Taxonomy" id="435914"/>
    <lineage>
        <taxon>Bacteria</taxon>
        <taxon>Bacillati</taxon>
        <taxon>Actinomycetota</taxon>
        <taxon>Actinomycetes</taxon>
        <taxon>Mycobacteriales</taxon>
        <taxon>Fodinicola</taxon>
    </lineage>
</organism>